<dbReference type="GO" id="GO:0016020">
    <property type="term" value="C:membrane"/>
    <property type="evidence" value="ECO:0007669"/>
    <property type="project" value="UniProtKB-SubCell"/>
</dbReference>
<dbReference type="PANTHER" id="PTHR21535:SF51">
    <property type="entry name" value="MANGANESE RESISTANCE PROTEIN MNR2"/>
    <property type="match status" value="1"/>
</dbReference>
<keyword evidence="3 6" id="KW-1133">Transmembrane helix</keyword>
<proteinExistence type="predicted"/>
<sequence>MANNPNEPAKFPMLSQDTFGPSGPPPSYSRQHETYHKYLLKARGAFTDIAPITVREQRPSGPYNINRPALYAVDIGEFTEASGSFTVRGQGPMDDKNSAEEFLTSAPAGTRLRMLFCLHHLSHTDAASLHTIASFYDLNPRFFQEYRLRHSFMNLDINDLPIRDTCPEYLPSEAHFSPILFERAIYTRPKKMMMFLASNPSQSFKTVLIMITKNSDLGFYPTNVVNRDIMNPTIYLPSESYDKWRQPQNEAETCFLRLSRQSSIELEACVSQPILTILPLVRGYCLETSQDIWQIRDHINYFGLGDASLDKSLMAKQSPESRWGHEKMNPFQAFQKVNGGFTKTYRSLRDHLSSPWLDRTKPHMEIADVAISVAMGDVHRVQEEVTELREILKETSALVSAQESIYEARRSVAQAESVNQLTRLAFIFIPLTFATSIFGMNIGEWQDNVPHLKWFFVVALCCTGFSIVSAIALTRLSPPFKAWTTAHHGFLPALWHFFRDSFIRALLFVFIHIPTQIRDFQNPELRRIRREQKKQAKELKKKKKVKDDMV</sequence>
<evidence type="ECO:0000256" key="4">
    <source>
        <dbReference type="ARBA" id="ARBA00023136"/>
    </source>
</evidence>
<organism evidence="7 8">
    <name type="scientific">Orbilia oligospora</name>
    <name type="common">Nematode-trapping fungus</name>
    <name type="synonym">Arthrobotrys oligospora</name>
    <dbReference type="NCBI Taxonomy" id="2813651"/>
    <lineage>
        <taxon>Eukaryota</taxon>
        <taxon>Fungi</taxon>
        <taxon>Dikarya</taxon>
        <taxon>Ascomycota</taxon>
        <taxon>Pezizomycotina</taxon>
        <taxon>Orbiliomycetes</taxon>
        <taxon>Orbiliales</taxon>
        <taxon>Orbiliaceae</taxon>
        <taxon>Orbilia</taxon>
    </lineage>
</organism>
<dbReference type="EMBL" id="WIQW01000053">
    <property type="protein sequence ID" value="KAF3092113.1"/>
    <property type="molecule type" value="Genomic_DNA"/>
</dbReference>
<evidence type="ECO:0000256" key="3">
    <source>
        <dbReference type="ARBA" id="ARBA00022989"/>
    </source>
</evidence>
<comment type="subcellular location">
    <subcellularLocation>
        <location evidence="1">Membrane</location>
        <topology evidence="1">Multi-pass membrane protein</topology>
    </subcellularLocation>
</comment>
<reference evidence="7 8" key="1">
    <citation type="submission" date="2019-06" db="EMBL/GenBank/DDBJ databases">
        <authorList>
            <person name="Palmer J.M."/>
        </authorList>
    </citation>
    <scope>NUCLEOTIDE SEQUENCE [LARGE SCALE GENOMIC DNA]</scope>
    <source>
        <strain evidence="7 8">TWF102</strain>
    </source>
</reference>
<feature type="region of interest" description="Disordered" evidence="5">
    <location>
        <begin position="1"/>
        <end position="30"/>
    </location>
</feature>
<dbReference type="GO" id="GO:0046873">
    <property type="term" value="F:metal ion transmembrane transporter activity"/>
    <property type="evidence" value="ECO:0007669"/>
    <property type="project" value="InterPro"/>
</dbReference>
<dbReference type="InterPro" id="IPR045863">
    <property type="entry name" value="CorA_TM1_TM2"/>
</dbReference>
<evidence type="ECO:0000256" key="6">
    <source>
        <dbReference type="SAM" id="Phobius"/>
    </source>
</evidence>
<keyword evidence="2 6" id="KW-0812">Transmembrane</keyword>
<keyword evidence="4 6" id="KW-0472">Membrane</keyword>
<evidence type="ECO:0000256" key="1">
    <source>
        <dbReference type="ARBA" id="ARBA00004141"/>
    </source>
</evidence>
<accession>A0A7C8J7I4</accession>
<dbReference type="Pfam" id="PF01544">
    <property type="entry name" value="CorA"/>
    <property type="match status" value="1"/>
</dbReference>
<feature type="transmembrane region" description="Helical" evidence="6">
    <location>
        <begin position="454"/>
        <end position="473"/>
    </location>
</feature>
<dbReference type="AlphaFoldDB" id="A0A7C8J7I4"/>
<evidence type="ECO:0000256" key="5">
    <source>
        <dbReference type="SAM" id="MobiDB-lite"/>
    </source>
</evidence>
<evidence type="ECO:0000313" key="7">
    <source>
        <dbReference type="EMBL" id="KAF3092113.1"/>
    </source>
</evidence>
<dbReference type="PANTHER" id="PTHR21535">
    <property type="entry name" value="MAGNESIUM AND COBALT TRANSPORT PROTEIN/MITOCHONDRIAL IMPORT INNER MEMBRANE TRANSLOCASE SUBUNIT TIM8"/>
    <property type="match status" value="1"/>
</dbReference>
<dbReference type="Proteomes" id="UP000475325">
    <property type="component" value="Unassembled WGS sequence"/>
</dbReference>
<dbReference type="SUPFAM" id="SSF144083">
    <property type="entry name" value="Magnesium transport protein CorA, transmembrane region"/>
    <property type="match status" value="1"/>
</dbReference>
<dbReference type="Gene3D" id="1.20.58.340">
    <property type="entry name" value="Magnesium transport protein CorA, transmembrane region"/>
    <property type="match status" value="1"/>
</dbReference>
<evidence type="ECO:0000313" key="8">
    <source>
        <dbReference type="Proteomes" id="UP000475325"/>
    </source>
</evidence>
<name>A0A7C8J7I4_ORBOL</name>
<gene>
    <name evidence="7" type="ORF">TWF102_008522</name>
</gene>
<evidence type="ECO:0008006" key="9">
    <source>
        <dbReference type="Google" id="ProtNLM"/>
    </source>
</evidence>
<dbReference type="InterPro" id="IPR002523">
    <property type="entry name" value="MgTranspt_CorA/ZnTranspt_ZntB"/>
</dbReference>
<comment type="caution">
    <text evidence="7">The sequence shown here is derived from an EMBL/GenBank/DDBJ whole genome shotgun (WGS) entry which is preliminary data.</text>
</comment>
<evidence type="ECO:0000256" key="2">
    <source>
        <dbReference type="ARBA" id="ARBA00022692"/>
    </source>
</evidence>
<feature type="transmembrane region" description="Helical" evidence="6">
    <location>
        <begin position="424"/>
        <end position="442"/>
    </location>
</feature>
<feature type="transmembrane region" description="Helical" evidence="6">
    <location>
        <begin position="493"/>
        <end position="513"/>
    </location>
</feature>
<protein>
    <recommendedName>
        <fullName evidence="9">CorA metal ion transporter</fullName>
    </recommendedName>
</protein>